<feature type="transmembrane region" description="Helical" evidence="1">
    <location>
        <begin position="6"/>
        <end position="26"/>
    </location>
</feature>
<reference evidence="2 3" key="1">
    <citation type="submission" date="2024-11" db="EMBL/GenBank/DDBJ databases">
        <title>Adaptive evolution of stress response genes in parasites aligns with host niche diversity.</title>
        <authorList>
            <person name="Hahn C."/>
            <person name="Resl P."/>
        </authorList>
    </citation>
    <scope>NUCLEOTIDE SEQUENCE [LARGE SCALE GENOMIC DNA]</scope>
    <source>
        <strain evidence="2">EGGRZ-B1_66</strain>
        <tissue evidence="2">Body</tissue>
    </source>
</reference>
<sequence>KLVKSTTVLILVFSLYQIIFLPFDIVEAITPQNVSDGNNANFESAKLGYQQLLDGFQGFF</sequence>
<gene>
    <name evidence="2" type="ORF">Ciccas_001164</name>
</gene>
<evidence type="ECO:0000313" key="2">
    <source>
        <dbReference type="EMBL" id="KAL3320163.1"/>
    </source>
</evidence>
<dbReference type="EMBL" id="JBJKFK010000072">
    <property type="protein sequence ID" value="KAL3320163.1"/>
    <property type="molecule type" value="Genomic_DNA"/>
</dbReference>
<keyword evidence="1" id="KW-0472">Membrane</keyword>
<feature type="non-terminal residue" evidence="2">
    <location>
        <position position="1"/>
    </location>
</feature>
<keyword evidence="3" id="KW-1185">Reference proteome</keyword>
<dbReference type="Proteomes" id="UP001626550">
    <property type="component" value="Unassembled WGS sequence"/>
</dbReference>
<dbReference type="AlphaFoldDB" id="A0ABD2QKU1"/>
<evidence type="ECO:0000256" key="1">
    <source>
        <dbReference type="SAM" id="Phobius"/>
    </source>
</evidence>
<protein>
    <submittedName>
        <fullName evidence="2">Uncharacterized protein</fullName>
    </submittedName>
</protein>
<accession>A0ABD2QKU1</accession>
<comment type="caution">
    <text evidence="2">The sequence shown here is derived from an EMBL/GenBank/DDBJ whole genome shotgun (WGS) entry which is preliminary data.</text>
</comment>
<evidence type="ECO:0000313" key="3">
    <source>
        <dbReference type="Proteomes" id="UP001626550"/>
    </source>
</evidence>
<name>A0ABD2QKU1_9PLAT</name>
<organism evidence="2 3">
    <name type="scientific">Cichlidogyrus casuarinus</name>
    <dbReference type="NCBI Taxonomy" id="1844966"/>
    <lineage>
        <taxon>Eukaryota</taxon>
        <taxon>Metazoa</taxon>
        <taxon>Spiralia</taxon>
        <taxon>Lophotrochozoa</taxon>
        <taxon>Platyhelminthes</taxon>
        <taxon>Monogenea</taxon>
        <taxon>Monopisthocotylea</taxon>
        <taxon>Dactylogyridea</taxon>
        <taxon>Ancyrocephalidae</taxon>
        <taxon>Cichlidogyrus</taxon>
    </lineage>
</organism>
<keyword evidence="1" id="KW-0812">Transmembrane</keyword>
<feature type="non-terminal residue" evidence="2">
    <location>
        <position position="60"/>
    </location>
</feature>
<proteinExistence type="predicted"/>
<keyword evidence="1" id="KW-1133">Transmembrane helix</keyword>